<keyword evidence="2" id="KW-1185">Reference proteome</keyword>
<accession>A0AAD4M3K0</accession>
<sequence length="81" mass="9586">MKLWVDSVRFTKRGARDGALQFFFHVHWNLVSRSSLECLSFAVDSESLSVTWVTMLHMLRLDRFWWMFLTMVGWGVGVEED</sequence>
<reference evidence="1" key="1">
    <citation type="journal article" date="2022" name="New Phytol.">
        <title>Evolutionary transition to the ectomycorrhizal habit in the genomes of a hyperdiverse lineage of mushroom-forming fungi.</title>
        <authorList>
            <person name="Looney B."/>
            <person name="Miyauchi S."/>
            <person name="Morin E."/>
            <person name="Drula E."/>
            <person name="Courty P.E."/>
            <person name="Kohler A."/>
            <person name="Kuo A."/>
            <person name="LaButti K."/>
            <person name="Pangilinan J."/>
            <person name="Lipzen A."/>
            <person name="Riley R."/>
            <person name="Andreopoulos W."/>
            <person name="He G."/>
            <person name="Johnson J."/>
            <person name="Nolan M."/>
            <person name="Tritt A."/>
            <person name="Barry K.W."/>
            <person name="Grigoriev I.V."/>
            <person name="Nagy L.G."/>
            <person name="Hibbett D."/>
            <person name="Henrissat B."/>
            <person name="Matheny P.B."/>
            <person name="Labbe J."/>
            <person name="Martin F.M."/>
        </authorList>
    </citation>
    <scope>NUCLEOTIDE SEQUENCE</scope>
    <source>
        <strain evidence="1">BPL690</strain>
    </source>
</reference>
<organism evidence="1 2">
    <name type="scientific">Multifurca ochricompacta</name>
    <dbReference type="NCBI Taxonomy" id="376703"/>
    <lineage>
        <taxon>Eukaryota</taxon>
        <taxon>Fungi</taxon>
        <taxon>Dikarya</taxon>
        <taxon>Basidiomycota</taxon>
        <taxon>Agaricomycotina</taxon>
        <taxon>Agaricomycetes</taxon>
        <taxon>Russulales</taxon>
        <taxon>Russulaceae</taxon>
        <taxon>Multifurca</taxon>
    </lineage>
</organism>
<dbReference type="AlphaFoldDB" id="A0AAD4M3K0"/>
<evidence type="ECO:0000313" key="1">
    <source>
        <dbReference type="EMBL" id="KAI0300617.1"/>
    </source>
</evidence>
<comment type="caution">
    <text evidence="1">The sequence shown here is derived from an EMBL/GenBank/DDBJ whole genome shotgun (WGS) entry which is preliminary data.</text>
</comment>
<evidence type="ECO:0000313" key="2">
    <source>
        <dbReference type="Proteomes" id="UP001203297"/>
    </source>
</evidence>
<proteinExistence type="predicted"/>
<gene>
    <name evidence="1" type="ORF">B0F90DRAFT_1721816</name>
</gene>
<name>A0AAD4M3K0_9AGAM</name>
<protein>
    <submittedName>
        <fullName evidence="1">Uncharacterized protein</fullName>
    </submittedName>
</protein>
<dbReference type="EMBL" id="WTXG01000017">
    <property type="protein sequence ID" value="KAI0300617.1"/>
    <property type="molecule type" value="Genomic_DNA"/>
</dbReference>
<dbReference type="Proteomes" id="UP001203297">
    <property type="component" value="Unassembled WGS sequence"/>
</dbReference>